<feature type="compositionally biased region" description="Basic residues" evidence="1">
    <location>
        <begin position="461"/>
        <end position="471"/>
    </location>
</feature>
<evidence type="ECO:0000259" key="2">
    <source>
        <dbReference type="Pfam" id="PF00294"/>
    </source>
</evidence>
<evidence type="ECO:0000256" key="1">
    <source>
        <dbReference type="SAM" id="MobiDB-lite"/>
    </source>
</evidence>
<name>A0AAN7UAT9_9PEZI</name>
<feature type="compositionally biased region" description="Basic and acidic residues" evidence="1">
    <location>
        <begin position="367"/>
        <end position="382"/>
    </location>
</feature>
<feature type="compositionally biased region" description="Low complexity" evidence="1">
    <location>
        <begin position="442"/>
        <end position="456"/>
    </location>
</feature>
<dbReference type="Gene3D" id="3.40.1190.20">
    <property type="match status" value="1"/>
</dbReference>
<feature type="compositionally biased region" description="Basic and acidic residues" evidence="1">
    <location>
        <begin position="422"/>
        <end position="433"/>
    </location>
</feature>
<gene>
    <name evidence="3" type="ORF">RRF57_000809</name>
</gene>
<sequence>MKDACNSVPQSGNMGQEVSSVVEDPENDRLCFLSLAPVSIDDINYLYPKTPTDVPFRTLRCSIPGGAGLWGTSPPQFFLCFEYSHNSPSNLATFGARLFKSRECSEEVGCYIAVGTGFIQSALEKIQSWNMTTSIFRVQQPSNRVFLRYEDEEWTKYLRRKGELPDPGVTRLVDTEYLGAKCFHFLADPESFTESVYSLDGMRGLSRFHGEDRLIIWEPSHTAASGDIMEYTYAMSRADVFSPNHTELLAITAPGRKSAKFRYRSIEEGARTCINRGIGPNRSGIIVVRCGQYGCFYMNRKKEKGWVRPYYSHRHPKMEDVTGSGSAFLGAFGVAYLETGDMKKACVRGAVAASYALEQFGLPVLDNPDKPRGGSIIDEPKNEPSNTSSAGEIKNEPGSGIPNYGTFNNKPKNESSMAEASSSKKDPASDKPKTGSSSKNPGNESSGAEASSSKANPGSNRPKRGSSRKKPVNPLKSKFSKCCFRSKGGDGAEIIVGPELWNGEDPLQRLALLESNPDIYTDPRDDDAEASEGLAFSTDEDSSAGEEREENALNRCSSRDSLAPVVRDFAAPVTLMDFIDESNEESQEHQQRLRKKKGKAPVISINF</sequence>
<dbReference type="Pfam" id="PF00294">
    <property type="entry name" value="PfkB"/>
    <property type="match status" value="1"/>
</dbReference>
<protein>
    <recommendedName>
        <fullName evidence="2">Carbohydrate kinase PfkB domain-containing protein</fullName>
    </recommendedName>
</protein>
<feature type="compositionally biased region" description="Acidic residues" evidence="1">
    <location>
        <begin position="538"/>
        <end position="549"/>
    </location>
</feature>
<dbReference type="EMBL" id="JAWHQM010000002">
    <property type="protein sequence ID" value="KAK5625093.1"/>
    <property type="molecule type" value="Genomic_DNA"/>
</dbReference>
<dbReference type="AlphaFoldDB" id="A0AAN7UAT9"/>
<dbReference type="InterPro" id="IPR011611">
    <property type="entry name" value="PfkB_dom"/>
</dbReference>
<dbReference type="PANTHER" id="PTHR47098">
    <property type="entry name" value="PROTEIN MAK32"/>
    <property type="match status" value="1"/>
</dbReference>
<evidence type="ECO:0000313" key="4">
    <source>
        <dbReference type="Proteomes" id="UP001305414"/>
    </source>
</evidence>
<feature type="region of interest" description="Disordered" evidence="1">
    <location>
        <begin position="514"/>
        <end position="556"/>
    </location>
</feature>
<dbReference type="Proteomes" id="UP001305414">
    <property type="component" value="Unassembled WGS sequence"/>
</dbReference>
<feature type="region of interest" description="Disordered" evidence="1">
    <location>
        <begin position="581"/>
        <end position="607"/>
    </location>
</feature>
<reference evidence="3 4" key="1">
    <citation type="submission" date="2023-10" db="EMBL/GenBank/DDBJ databases">
        <title>Draft genome sequence of Xylaria bambusicola isolate GMP-LS, the root and basal stem rot pathogen of sugarcane in Indonesia.</title>
        <authorList>
            <person name="Selvaraj P."/>
            <person name="Muralishankar V."/>
            <person name="Muruganantham S."/>
            <person name="Sp S."/>
            <person name="Haryani S."/>
            <person name="Lau K.J.X."/>
            <person name="Naqvi N.I."/>
        </authorList>
    </citation>
    <scope>NUCLEOTIDE SEQUENCE [LARGE SCALE GENOMIC DNA]</scope>
    <source>
        <strain evidence="3">GMP-LS</strain>
    </source>
</reference>
<accession>A0AAN7UAT9</accession>
<evidence type="ECO:0000313" key="3">
    <source>
        <dbReference type="EMBL" id="KAK5625093.1"/>
    </source>
</evidence>
<feature type="domain" description="Carbohydrate kinase PfkB" evidence="2">
    <location>
        <begin position="234"/>
        <end position="361"/>
    </location>
</feature>
<dbReference type="InterPro" id="IPR029056">
    <property type="entry name" value="Ribokinase-like"/>
</dbReference>
<organism evidence="3 4">
    <name type="scientific">Xylaria bambusicola</name>
    <dbReference type="NCBI Taxonomy" id="326684"/>
    <lineage>
        <taxon>Eukaryota</taxon>
        <taxon>Fungi</taxon>
        <taxon>Dikarya</taxon>
        <taxon>Ascomycota</taxon>
        <taxon>Pezizomycotina</taxon>
        <taxon>Sordariomycetes</taxon>
        <taxon>Xylariomycetidae</taxon>
        <taxon>Xylariales</taxon>
        <taxon>Xylariaceae</taxon>
        <taxon>Xylaria</taxon>
    </lineage>
</organism>
<dbReference type="SUPFAM" id="SSF53613">
    <property type="entry name" value="Ribokinase-like"/>
    <property type="match status" value="1"/>
</dbReference>
<feature type="region of interest" description="Disordered" evidence="1">
    <location>
        <begin position="363"/>
        <end position="488"/>
    </location>
</feature>
<feature type="compositionally biased region" description="Low complexity" evidence="1">
    <location>
        <begin position="476"/>
        <end position="486"/>
    </location>
</feature>
<keyword evidence="4" id="KW-1185">Reference proteome</keyword>
<comment type="caution">
    <text evidence="3">The sequence shown here is derived from an EMBL/GenBank/DDBJ whole genome shotgun (WGS) entry which is preliminary data.</text>
</comment>
<proteinExistence type="predicted"/>
<dbReference type="PANTHER" id="PTHR47098:SF1">
    <property type="entry name" value="PFKB FAMILY CARBOHYDRATE KINASE SUPERFAMILY (AFU_ORTHOLOGUE AFUA_4G09500)"/>
    <property type="match status" value="1"/>
</dbReference>